<dbReference type="AlphaFoldDB" id="A0AB39Y3R0"/>
<dbReference type="EMBL" id="CP165727">
    <property type="protein sequence ID" value="XDV64623.1"/>
    <property type="molecule type" value="Genomic_DNA"/>
</dbReference>
<accession>A0AB39Y3R0</accession>
<reference evidence="1" key="1">
    <citation type="submission" date="2024-08" db="EMBL/GenBank/DDBJ databases">
        <authorList>
            <person name="Yu S.T."/>
        </authorList>
    </citation>
    <scope>NUCLEOTIDE SEQUENCE</scope>
    <source>
        <strain evidence="1">R33</strain>
    </source>
</reference>
<name>A0AB39Y3R0_9ACTN</name>
<evidence type="ECO:0008006" key="2">
    <source>
        <dbReference type="Google" id="ProtNLM"/>
    </source>
</evidence>
<proteinExistence type="predicted"/>
<evidence type="ECO:0000313" key="1">
    <source>
        <dbReference type="EMBL" id="XDV64623.1"/>
    </source>
</evidence>
<protein>
    <recommendedName>
        <fullName evidence="2">Helix-turn-helix domain-containing protein</fullName>
    </recommendedName>
</protein>
<sequence length="138" mass="14803">MSAPGYVHGALVHGVSAHVFDRVLASPNVARVLDELPAWMRLEVDAARRALRLAAREYEGLPVAVDGTAESQVAAIGPLSPHEIDTYQASVLLGLGERRVRQLAAGGMGRLVGGRWLLDRSAVLAYAEQRRVRANLSA</sequence>
<dbReference type="RefSeq" id="WP_369778041.1">
    <property type="nucleotide sequence ID" value="NZ_CP165727.1"/>
</dbReference>
<gene>
    <name evidence="1" type="ORF">AB5J51_17620</name>
</gene>
<organism evidence="1">
    <name type="scientific">Streptomyces sp. R33</name>
    <dbReference type="NCBI Taxonomy" id="3238629"/>
    <lineage>
        <taxon>Bacteria</taxon>
        <taxon>Bacillati</taxon>
        <taxon>Actinomycetota</taxon>
        <taxon>Actinomycetes</taxon>
        <taxon>Kitasatosporales</taxon>
        <taxon>Streptomycetaceae</taxon>
        <taxon>Streptomyces</taxon>
    </lineage>
</organism>